<feature type="region of interest" description="Disordered" evidence="1">
    <location>
        <begin position="62"/>
        <end position="85"/>
    </location>
</feature>
<dbReference type="EMBL" id="SMRU01000011">
    <property type="protein sequence ID" value="TDF96130.1"/>
    <property type="molecule type" value="Genomic_DNA"/>
</dbReference>
<keyword evidence="2" id="KW-0472">Membrane</keyword>
<protein>
    <recommendedName>
        <fullName evidence="3">DUF6458 domain-containing protein</fullName>
    </recommendedName>
</protein>
<name>A0A4R5KNG5_9MICC</name>
<organism evidence="4 5">
    <name type="scientific">Arthrobacter terricola</name>
    <dbReference type="NCBI Taxonomy" id="2547396"/>
    <lineage>
        <taxon>Bacteria</taxon>
        <taxon>Bacillati</taxon>
        <taxon>Actinomycetota</taxon>
        <taxon>Actinomycetes</taxon>
        <taxon>Micrococcales</taxon>
        <taxon>Micrococcaceae</taxon>
        <taxon>Arthrobacter</taxon>
    </lineage>
</organism>
<keyword evidence="5" id="KW-1185">Reference proteome</keyword>
<keyword evidence="2" id="KW-0812">Transmembrane</keyword>
<evidence type="ECO:0000313" key="4">
    <source>
        <dbReference type="EMBL" id="TDF96130.1"/>
    </source>
</evidence>
<dbReference type="InterPro" id="IPR045597">
    <property type="entry name" value="DUF6458"/>
</dbReference>
<feature type="compositionally biased region" description="Basic and acidic residues" evidence="1">
    <location>
        <begin position="75"/>
        <end position="85"/>
    </location>
</feature>
<dbReference type="RefSeq" id="WP_133204316.1">
    <property type="nucleotide sequence ID" value="NZ_SMRU01000011.1"/>
</dbReference>
<comment type="caution">
    <text evidence="4">The sequence shown here is derived from an EMBL/GenBank/DDBJ whole genome shotgun (WGS) entry which is preliminary data.</text>
</comment>
<evidence type="ECO:0000313" key="5">
    <source>
        <dbReference type="Proteomes" id="UP000295511"/>
    </source>
</evidence>
<evidence type="ECO:0000256" key="1">
    <source>
        <dbReference type="SAM" id="MobiDB-lite"/>
    </source>
</evidence>
<feature type="transmembrane region" description="Helical" evidence="2">
    <location>
        <begin position="7"/>
        <end position="28"/>
    </location>
</feature>
<evidence type="ECO:0000259" key="3">
    <source>
        <dbReference type="Pfam" id="PF20059"/>
    </source>
</evidence>
<gene>
    <name evidence="4" type="ORF">E1809_10815</name>
</gene>
<keyword evidence="2" id="KW-1133">Transmembrane helix</keyword>
<evidence type="ECO:0000256" key="2">
    <source>
        <dbReference type="SAM" id="Phobius"/>
    </source>
</evidence>
<accession>A0A4R5KNG5</accession>
<dbReference type="Proteomes" id="UP000295511">
    <property type="component" value="Unassembled WGS sequence"/>
</dbReference>
<feature type="transmembrane region" description="Helical" evidence="2">
    <location>
        <begin position="34"/>
        <end position="54"/>
    </location>
</feature>
<sequence length="85" mass="9124">MYIGSSIFLIAVGAILAFAITPGLIPYVDQTVVGYILMGAGVLGVILSLVFAAPRRQRTVSESRRFADPANGDTVTRHEMREDGI</sequence>
<feature type="domain" description="DUF6458" evidence="3">
    <location>
        <begin position="3"/>
        <end position="63"/>
    </location>
</feature>
<reference evidence="4 5" key="1">
    <citation type="submission" date="2019-03" db="EMBL/GenBank/DDBJ databases">
        <title>Whole genome sequence of Arthrobacter sp JH1-1.</title>
        <authorList>
            <person name="Trinh H.N."/>
        </authorList>
    </citation>
    <scope>NUCLEOTIDE SEQUENCE [LARGE SCALE GENOMIC DNA]</scope>
    <source>
        <strain evidence="4 5">JH1-1</strain>
    </source>
</reference>
<dbReference type="AlphaFoldDB" id="A0A4R5KNG5"/>
<dbReference type="Pfam" id="PF20059">
    <property type="entry name" value="DUF6458"/>
    <property type="match status" value="1"/>
</dbReference>
<proteinExistence type="predicted"/>
<dbReference type="OrthoDB" id="4775046at2"/>